<proteinExistence type="predicted"/>
<feature type="region of interest" description="Disordered" evidence="1">
    <location>
        <begin position="1"/>
        <end position="20"/>
    </location>
</feature>
<keyword evidence="3" id="KW-1185">Reference proteome</keyword>
<name>A0A0R3LC42_9BRAD</name>
<dbReference type="EMBL" id="LLXX01000142">
    <property type="protein sequence ID" value="KRR03245.1"/>
    <property type="molecule type" value="Genomic_DNA"/>
</dbReference>
<evidence type="ECO:0000313" key="3">
    <source>
        <dbReference type="Proteomes" id="UP000051913"/>
    </source>
</evidence>
<sequence length="77" mass="8355">MVIQRSAVTPQYGLSPNKQTHSALARDLDARAVIALDEAREMPPGNERTEALHNAIVLRNAVEIHALLSCKRDAPAA</sequence>
<dbReference type="Proteomes" id="UP000051913">
    <property type="component" value="Unassembled WGS sequence"/>
</dbReference>
<accession>A0A0R3LC42</accession>
<protein>
    <submittedName>
        <fullName evidence="2">Uncharacterized protein</fullName>
    </submittedName>
</protein>
<reference evidence="2 3" key="1">
    <citation type="submission" date="2014-03" db="EMBL/GenBank/DDBJ databases">
        <title>Bradyrhizobium valentinum sp. nov., isolated from effective nodules of Lupinus mariae-josephae, a lupine endemic of basic-lime soils in Eastern Spain.</title>
        <authorList>
            <person name="Duran D."/>
            <person name="Rey L."/>
            <person name="Navarro A."/>
            <person name="Busquets A."/>
            <person name="Imperial J."/>
            <person name="Ruiz-Argueso T."/>
        </authorList>
    </citation>
    <scope>NUCLEOTIDE SEQUENCE [LARGE SCALE GENOMIC DNA]</scope>
    <source>
        <strain evidence="2 3">LmjM3</strain>
    </source>
</reference>
<evidence type="ECO:0000256" key="1">
    <source>
        <dbReference type="SAM" id="MobiDB-lite"/>
    </source>
</evidence>
<comment type="caution">
    <text evidence="2">The sequence shown here is derived from an EMBL/GenBank/DDBJ whole genome shotgun (WGS) entry which is preliminary data.</text>
</comment>
<organism evidence="2 3">
    <name type="scientific">Bradyrhizobium valentinum</name>
    <dbReference type="NCBI Taxonomy" id="1518501"/>
    <lineage>
        <taxon>Bacteria</taxon>
        <taxon>Pseudomonadati</taxon>
        <taxon>Pseudomonadota</taxon>
        <taxon>Alphaproteobacteria</taxon>
        <taxon>Hyphomicrobiales</taxon>
        <taxon>Nitrobacteraceae</taxon>
        <taxon>Bradyrhizobium</taxon>
    </lineage>
</organism>
<evidence type="ECO:0000313" key="2">
    <source>
        <dbReference type="EMBL" id="KRR03245.1"/>
    </source>
</evidence>
<gene>
    <name evidence="2" type="ORF">CP49_14980</name>
</gene>
<dbReference type="AlphaFoldDB" id="A0A0R3LC42"/>